<proteinExistence type="predicted"/>
<dbReference type="Pfam" id="PF20567">
    <property type="entry name" value="DUF6776"/>
    <property type="match status" value="1"/>
</dbReference>
<evidence type="ECO:0000313" key="3">
    <source>
        <dbReference type="Proteomes" id="UP000787472"/>
    </source>
</evidence>
<dbReference type="EMBL" id="JAAONZ010000025">
    <property type="protein sequence ID" value="NHO68189.1"/>
    <property type="molecule type" value="Genomic_DNA"/>
</dbReference>
<dbReference type="Proteomes" id="UP000787472">
    <property type="component" value="Unassembled WGS sequence"/>
</dbReference>
<keyword evidence="1" id="KW-0175">Coiled coil</keyword>
<protein>
    <submittedName>
        <fullName evidence="2">Uncharacterized protein</fullName>
    </submittedName>
</protein>
<organism evidence="2 3">
    <name type="scientific">Pseudomaricurvus hydrocarbonicus</name>
    <dbReference type="NCBI Taxonomy" id="1470433"/>
    <lineage>
        <taxon>Bacteria</taxon>
        <taxon>Pseudomonadati</taxon>
        <taxon>Pseudomonadota</taxon>
        <taxon>Gammaproteobacteria</taxon>
        <taxon>Cellvibrionales</taxon>
        <taxon>Cellvibrionaceae</taxon>
        <taxon>Pseudomaricurvus</taxon>
    </lineage>
</organism>
<dbReference type="AlphaFoldDB" id="A0A9E5MPW9"/>
<evidence type="ECO:0000256" key="1">
    <source>
        <dbReference type="SAM" id="Coils"/>
    </source>
</evidence>
<dbReference type="InterPro" id="IPR046703">
    <property type="entry name" value="DUF6776"/>
</dbReference>
<accession>A0A9E5MPW9</accession>
<sequence length="224" mass="24846">MWGTLSALLVIAAVGFGSYRFGQIQGGSEHAETVSERDHLKADLAAKKIETDNLRQEVANLKLGAKVDRQASEGVRNEVISLKSEIATLQEDISFYRGLMAPTGNERGLTIGSLNVISTGAPRQYEYKLVVQQLATRHTLLNGSLQFTIVGRQGEQMVALPLMDVSDNVDDENIKLRFKYFQTLEGRINLPESFEPERIELIAKSTGKQAVEVEKHFGWLVQEG</sequence>
<gene>
    <name evidence="2" type="ORF">G8770_21780</name>
</gene>
<reference evidence="2" key="1">
    <citation type="submission" date="2020-03" db="EMBL/GenBank/DDBJ databases">
        <authorList>
            <person name="Guo F."/>
        </authorList>
    </citation>
    <scope>NUCLEOTIDE SEQUENCE</scope>
    <source>
        <strain evidence="2">JCM 30134</strain>
    </source>
</reference>
<feature type="coiled-coil region" evidence="1">
    <location>
        <begin position="37"/>
        <end position="92"/>
    </location>
</feature>
<keyword evidence="3" id="KW-1185">Reference proteome</keyword>
<name>A0A9E5MPW9_9GAMM</name>
<comment type="caution">
    <text evidence="2">The sequence shown here is derived from an EMBL/GenBank/DDBJ whole genome shotgun (WGS) entry which is preliminary data.</text>
</comment>
<evidence type="ECO:0000313" key="2">
    <source>
        <dbReference type="EMBL" id="NHO68189.1"/>
    </source>
</evidence>